<name>A0A067TD45_GALM3</name>
<reference evidence="2" key="1">
    <citation type="journal article" date="2014" name="Proc. Natl. Acad. Sci. U.S.A.">
        <title>Extensive sampling of basidiomycete genomes demonstrates inadequacy of the white-rot/brown-rot paradigm for wood decay fungi.</title>
        <authorList>
            <person name="Riley R."/>
            <person name="Salamov A.A."/>
            <person name="Brown D.W."/>
            <person name="Nagy L.G."/>
            <person name="Floudas D."/>
            <person name="Held B.W."/>
            <person name="Levasseur A."/>
            <person name="Lombard V."/>
            <person name="Morin E."/>
            <person name="Otillar R."/>
            <person name="Lindquist E.A."/>
            <person name="Sun H."/>
            <person name="LaButti K.M."/>
            <person name="Schmutz J."/>
            <person name="Jabbour D."/>
            <person name="Luo H."/>
            <person name="Baker S.E."/>
            <person name="Pisabarro A.G."/>
            <person name="Walton J.D."/>
            <person name="Blanchette R.A."/>
            <person name="Henrissat B."/>
            <person name="Martin F."/>
            <person name="Cullen D."/>
            <person name="Hibbett D.S."/>
            <person name="Grigoriev I.V."/>
        </authorList>
    </citation>
    <scope>NUCLEOTIDE SEQUENCE [LARGE SCALE GENOMIC DNA]</scope>
    <source>
        <strain evidence="2">CBS 339.88</strain>
    </source>
</reference>
<sequence length="106" mass="12020">MTPTTCFHEECRKDCIPPPLPNNALTPRSSSLSTFQASMFTLISAPTQGSPARHRPGHIAAGAHALRYLLDHHNCKHRRVLNRIYNRRRRRLSQFIQPSYLGLGTC</sequence>
<keyword evidence="2" id="KW-1185">Reference proteome</keyword>
<dbReference type="HOGENOM" id="CLU_2223485_0_0_1"/>
<accession>A0A067TD45</accession>
<dbReference type="EMBL" id="KL142371">
    <property type="protein sequence ID" value="KDR81066.1"/>
    <property type="molecule type" value="Genomic_DNA"/>
</dbReference>
<evidence type="ECO:0000313" key="2">
    <source>
        <dbReference type="Proteomes" id="UP000027222"/>
    </source>
</evidence>
<proteinExistence type="predicted"/>
<protein>
    <submittedName>
        <fullName evidence="1">Uncharacterized protein</fullName>
    </submittedName>
</protein>
<dbReference type="AlphaFoldDB" id="A0A067TD45"/>
<gene>
    <name evidence="1" type="ORF">GALMADRAFT_1121289</name>
</gene>
<organism evidence="1 2">
    <name type="scientific">Galerina marginata (strain CBS 339.88)</name>
    <dbReference type="NCBI Taxonomy" id="685588"/>
    <lineage>
        <taxon>Eukaryota</taxon>
        <taxon>Fungi</taxon>
        <taxon>Dikarya</taxon>
        <taxon>Basidiomycota</taxon>
        <taxon>Agaricomycotina</taxon>
        <taxon>Agaricomycetes</taxon>
        <taxon>Agaricomycetidae</taxon>
        <taxon>Agaricales</taxon>
        <taxon>Agaricineae</taxon>
        <taxon>Strophariaceae</taxon>
        <taxon>Galerina</taxon>
    </lineage>
</organism>
<dbReference type="Proteomes" id="UP000027222">
    <property type="component" value="Unassembled WGS sequence"/>
</dbReference>
<evidence type="ECO:0000313" key="1">
    <source>
        <dbReference type="EMBL" id="KDR81066.1"/>
    </source>
</evidence>